<dbReference type="AlphaFoldDB" id="A0AAW0KQD8"/>
<gene>
    <name evidence="2" type="ORF">CFP56_016159</name>
</gene>
<keyword evidence="3" id="KW-1185">Reference proteome</keyword>
<organism evidence="2 3">
    <name type="scientific">Quercus suber</name>
    <name type="common">Cork oak</name>
    <dbReference type="NCBI Taxonomy" id="58331"/>
    <lineage>
        <taxon>Eukaryota</taxon>
        <taxon>Viridiplantae</taxon>
        <taxon>Streptophyta</taxon>
        <taxon>Embryophyta</taxon>
        <taxon>Tracheophyta</taxon>
        <taxon>Spermatophyta</taxon>
        <taxon>Magnoliopsida</taxon>
        <taxon>eudicotyledons</taxon>
        <taxon>Gunneridae</taxon>
        <taxon>Pentapetalae</taxon>
        <taxon>rosids</taxon>
        <taxon>fabids</taxon>
        <taxon>Fagales</taxon>
        <taxon>Fagaceae</taxon>
        <taxon>Quercus</taxon>
    </lineage>
</organism>
<dbReference type="PANTHER" id="PTHR21450">
    <property type="entry name" value="PROTEIN ALTERED PHOSPHATE STARVATION RESPONSE 1"/>
    <property type="match status" value="1"/>
</dbReference>
<comment type="caution">
    <text evidence="2">The sequence shown here is derived from an EMBL/GenBank/DDBJ whole genome shotgun (WGS) entry which is preliminary data.</text>
</comment>
<proteinExistence type="predicted"/>
<accession>A0AAW0KQD8</accession>
<dbReference type="Proteomes" id="UP000237347">
    <property type="component" value="Unassembled WGS sequence"/>
</dbReference>
<feature type="domain" description="DUF630" evidence="1">
    <location>
        <begin position="1"/>
        <end position="52"/>
    </location>
</feature>
<name>A0AAW0KQD8_QUESU</name>
<dbReference type="EMBL" id="PKMF04000253">
    <property type="protein sequence ID" value="KAK7840863.1"/>
    <property type="molecule type" value="Genomic_DNA"/>
</dbReference>
<evidence type="ECO:0000313" key="3">
    <source>
        <dbReference type="Proteomes" id="UP000237347"/>
    </source>
</evidence>
<protein>
    <recommendedName>
        <fullName evidence="1">DUF630 domain-containing protein</fullName>
    </recommendedName>
</protein>
<evidence type="ECO:0000259" key="1">
    <source>
        <dbReference type="Pfam" id="PF04783"/>
    </source>
</evidence>
<reference evidence="2 3" key="1">
    <citation type="journal article" date="2018" name="Sci. Data">
        <title>The draft genome sequence of cork oak.</title>
        <authorList>
            <person name="Ramos A.M."/>
            <person name="Usie A."/>
            <person name="Barbosa P."/>
            <person name="Barros P.M."/>
            <person name="Capote T."/>
            <person name="Chaves I."/>
            <person name="Simoes F."/>
            <person name="Abreu I."/>
            <person name="Carrasquinho I."/>
            <person name="Faro C."/>
            <person name="Guimaraes J.B."/>
            <person name="Mendonca D."/>
            <person name="Nobrega F."/>
            <person name="Rodrigues L."/>
            <person name="Saibo N.J.M."/>
            <person name="Varela M.C."/>
            <person name="Egas C."/>
            <person name="Matos J."/>
            <person name="Miguel C.M."/>
            <person name="Oliveira M.M."/>
            <person name="Ricardo C.P."/>
            <person name="Goncalves S."/>
        </authorList>
    </citation>
    <scope>NUCLEOTIDE SEQUENCE [LARGE SCALE GENOMIC DNA]</scope>
    <source>
        <strain evidence="3">cv. HL8</strain>
    </source>
</reference>
<sequence>MSYANSKTDKNEALRLCKERKRFIKQTIDSKYALAAANVSYTKSKRILGNSMMAKKSGSLD</sequence>
<evidence type="ECO:0000313" key="2">
    <source>
        <dbReference type="EMBL" id="KAK7840863.1"/>
    </source>
</evidence>
<dbReference type="Pfam" id="PF04783">
    <property type="entry name" value="DUF630"/>
    <property type="match status" value="1"/>
</dbReference>
<dbReference type="PANTHER" id="PTHR21450:SF35">
    <property type="entry name" value="TRANSCRIPTION FACTOR, PUTATIVE (DUF630 AND DUF632)-RELATED"/>
    <property type="match status" value="1"/>
</dbReference>
<dbReference type="InterPro" id="IPR006868">
    <property type="entry name" value="DUF630"/>
</dbReference>